<accession>A0A941F8F4</accession>
<comment type="caution">
    <text evidence="1">The sequence shown here is derived from an EMBL/GenBank/DDBJ whole genome shotgun (WGS) entry which is preliminary data.</text>
</comment>
<name>A0A941F8F4_9ACTN</name>
<organism evidence="1 2">
    <name type="scientific">Streptomyces tuirus</name>
    <dbReference type="NCBI Taxonomy" id="68278"/>
    <lineage>
        <taxon>Bacteria</taxon>
        <taxon>Bacillati</taxon>
        <taxon>Actinomycetota</taxon>
        <taxon>Actinomycetes</taxon>
        <taxon>Kitasatosporales</taxon>
        <taxon>Streptomycetaceae</taxon>
        <taxon>Streptomyces</taxon>
    </lineage>
</organism>
<keyword evidence="2" id="KW-1185">Reference proteome</keyword>
<gene>
    <name evidence="1" type="ORF">KEF29_02895</name>
</gene>
<sequence>MDEGRDTPAAAGSGPPIAGELSPVQRAYGRYATHFLGCLTCRDIDRSCAEGGQLWRDYEATSDAVGRLMGG</sequence>
<dbReference type="EMBL" id="JAGTPG010000001">
    <property type="protein sequence ID" value="MBR8638555.1"/>
    <property type="molecule type" value="Genomic_DNA"/>
</dbReference>
<dbReference type="AlphaFoldDB" id="A0A941F8F4"/>
<evidence type="ECO:0000313" key="1">
    <source>
        <dbReference type="EMBL" id="MBR8638555.1"/>
    </source>
</evidence>
<evidence type="ECO:0000313" key="2">
    <source>
        <dbReference type="Proteomes" id="UP000682308"/>
    </source>
</evidence>
<dbReference type="Proteomes" id="UP000682308">
    <property type="component" value="Unassembled WGS sequence"/>
</dbReference>
<protein>
    <submittedName>
        <fullName evidence="1">Uncharacterized protein</fullName>
    </submittedName>
</protein>
<reference evidence="1 2" key="1">
    <citation type="submission" date="2021-04" db="EMBL/GenBank/DDBJ databases">
        <title>Characterization of the biosynthetic gene cluster of new lipopeptides with antitumor activity in the genome of the marine Streptomyces PHM034.</title>
        <authorList>
            <person name="Ceniceros A."/>
            <person name="Canedo L."/>
            <person name="Mendez C."/>
            <person name="Olano C."/>
            <person name="Schleissner C."/>
            <person name="Cuevas C."/>
            <person name="De La Calle F."/>
            <person name="Salas J.A."/>
        </authorList>
    </citation>
    <scope>NUCLEOTIDE SEQUENCE [LARGE SCALE GENOMIC DNA]</scope>
    <source>
        <strain evidence="1 2">PHM034</strain>
    </source>
</reference>
<proteinExistence type="predicted"/>